<sequence>MRIISTPYSIKSSVTSCLGAIFSAREKNIVVAGLVSINRGDYCARSDYRMQQLKLAGCH</sequence>
<organism evidence="1 2">
    <name type="scientific">Candidatus Methylospira mobilis</name>
    <dbReference type="NCBI Taxonomy" id="1808979"/>
    <lineage>
        <taxon>Bacteria</taxon>
        <taxon>Pseudomonadati</taxon>
        <taxon>Pseudomonadota</taxon>
        <taxon>Gammaproteobacteria</taxon>
        <taxon>Methylococcales</taxon>
        <taxon>Methylococcaceae</taxon>
        <taxon>Candidatus Methylospira</taxon>
    </lineage>
</organism>
<reference evidence="1 2" key="1">
    <citation type="submission" date="2019-09" db="EMBL/GenBank/DDBJ databases">
        <title>Ecophysiology of the spiral-shaped methanotroph Methylospira mobilis as revealed by the complete genome sequence.</title>
        <authorList>
            <person name="Oshkin I.Y."/>
            <person name="Dedysh S.N."/>
            <person name="Miroshnikov K."/>
            <person name="Danilova O.V."/>
            <person name="Hakobyan A."/>
            <person name="Liesack W."/>
        </authorList>
    </citation>
    <scope>NUCLEOTIDE SEQUENCE [LARGE SCALE GENOMIC DNA]</scope>
    <source>
        <strain evidence="1 2">Shm1</strain>
    </source>
</reference>
<evidence type="ECO:0000313" key="2">
    <source>
        <dbReference type="Proteomes" id="UP000325755"/>
    </source>
</evidence>
<name>A0A5Q0BJY7_9GAMM</name>
<dbReference type="KEGG" id="mmob:F6R98_07440"/>
<dbReference type="Proteomes" id="UP000325755">
    <property type="component" value="Chromosome"/>
</dbReference>
<dbReference type="InParanoid" id="A0A5Q0BJY7"/>
<dbReference type="EMBL" id="CP044205">
    <property type="protein sequence ID" value="QFY42477.1"/>
    <property type="molecule type" value="Genomic_DNA"/>
</dbReference>
<accession>A0A5Q0BJY7</accession>
<gene>
    <name evidence="1" type="ORF">F6R98_07440</name>
</gene>
<evidence type="ECO:0000313" key="1">
    <source>
        <dbReference type="EMBL" id="QFY42477.1"/>
    </source>
</evidence>
<keyword evidence="2" id="KW-1185">Reference proteome</keyword>
<dbReference type="RefSeq" id="WP_153248472.1">
    <property type="nucleotide sequence ID" value="NZ_CP044205.1"/>
</dbReference>
<protein>
    <submittedName>
        <fullName evidence="1">Uncharacterized protein</fullName>
    </submittedName>
</protein>
<proteinExistence type="predicted"/>
<dbReference type="AlphaFoldDB" id="A0A5Q0BJY7"/>